<feature type="transmembrane region" description="Helical" evidence="8">
    <location>
        <begin position="28"/>
        <end position="50"/>
    </location>
</feature>
<comment type="caution">
    <text evidence="9">The sequence shown here is derived from an EMBL/GenBank/DDBJ whole genome shotgun (WGS) entry which is preliminary data.</text>
</comment>
<organism evidence="9 10">
    <name type="scientific">Aerolutibacter ruishenii</name>
    <dbReference type="NCBI Taxonomy" id="686800"/>
    <lineage>
        <taxon>Bacteria</taxon>
        <taxon>Pseudomonadati</taxon>
        <taxon>Pseudomonadota</taxon>
        <taxon>Gammaproteobacteria</taxon>
        <taxon>Lysobacterales</taxon>
        <taxon>Lysobacteraceae</taxon>
        <taxon>Aerolutibacter</taxon>
    </lineage>
</organism>
<evidence type="ECO:0000256" key="8">
    <source>
        <dbReference type="SAM" id="Phobius"/>
    </source>
</evidence>
<dbReference type="PIRSF" id="PIRSF004810">
    <property type="entry name" value="ChrA"/>
    <property type="match status" value="1"/>
</dbReference>
<dbReference type="RefSeq" id="WP_144813770.1">
    <property type="nucleotide sequence ID" value="NZ_VLKP01000005.1"/>
</dbReference>
<evidence type="ECO:0000313" key="9">
    <source>
        <dbReference type="EMBL" id="TWI11528.1"/>
    </source>
</evidence>
<feature type="region of interest" description="Disordered" evidence="7">
    <location>
        <begin position="1"/>
        <end position="22"/>
    </location>
</feature>
<sequence length="415" mass="42816">MHPHDNDGTSRAATPGTTRPPSGTAAEVFRVFLVLGLTSFGGPIAHLGYLRTAFVERRRWLDESQFAQLLAVCQFLPGPASSQMGFAIGLFRAGWRGALAAFAGFTLPSALLMLVFALLTPRWQGEIGAATVHGLKLVAVAVVAHGLLGMIRQLAPDGQRLLIAGAAAAVVALTGNAWVQLAVIVMGAVLGPWLCRQAKALPTAVFPVHYGARGAAFLFSLFLLGLGLALAWQPSPTPSVAGIAAAFYQAGALVFGGGHVVLPLLQQTMVDSGWMTADTFLAGYGAAQAVPGPMFSLAAYLGATVPMSHSPAVGGLVALLSIFAPGFLLLGAVLPVWTRLASHRAAASVVAGINAAVVGLLAAAFHDPVWTQGVRNPTDLAIALVGFAMLAWLRASALWVVLWCVAASLAATLVA</sequence>
<feature type="transmembrane region" description="Helical" evidence="8">
    <location>
        <begin position="345"/>
        <end position="365"/>
    </location>
</feature>
<feature type="transmembrane region" description="Helical" evidence="8">
    <location>
        <begin position="210"/>
        <end position="231"/>
    </location>
</feature>
<dbReference type="OrthoDB" id="8969999at2"/>
<keyword evidence="4 8" id="KW-0812">Transmembrane</keyword>
<name>A0A562LVI3_9GAMM</name>
<evidence type="ECO:0000256" key="5">
    <source>
        <dbReference type="ARBA" id="ARBA00022989"/>
    </source>
</evidence>
<dbReference type="AlphaFoldDB" id="A0A562LVI3"/>
<feature type="compositionally biased region" description="Polar residues" evidence="7">
    <location>
        <begin position="9"/>
        <end position="21"/>
    </location>
</feature>
<evidence type="ECO:0000256" key="2">
    <source>
        <dbReference type="ARBA" id="ARBA00005262"/>
    </source>
</evidence>
<comment type="similarity">
    <text evidence="2">Belongs to the chromate ion transporter (CHR) (TC 2.A.51) family.</text>
</comment>
<dbReference type="Proteomes" id="UP000316471">
    <property type="component" value="Unassembled WGS sequence"/>
</dbReference>
<dbReference type="GO" id="GO:0015109">
    <property type="term" value="F:chromate transmembrane transporter activity"/>
    <property type="evidence" value="ECO:0007669"/>
    <property type="project" value="InterPro"/>
</dbReference>
<proteinExistence type="inferred from homology"/>
<feature type="transmembrane region" description="Helical" evidence="8">
    <location>
        <begin position="380"/>
        <end position="413"/>
    </location>
</feature>
<feature type="transmembrane region" description="Helical" evidence="8">
    <location>
        <begin position="316"/>
        <end position="338"/>
    </location>
</feature>
<evidence type="ECO:0000256" key="4">
    <source>
        <dbReference type="ARBA" id="ARBA00022692"/>
    </source>
</evidence>
<evidence type="ECO:0000313" key="10">
    <source>
        <dbReference type="Proteomes" id="UP000316471"/>
    </source>
</evidence>
<dbReference type="GO" id="GO:0005886">
    <property type="term" value="C:plasma membrane"/>
    <property type="evidence" value="ECO:0007669"/>
    <property type="project" value="UniProtKB-SubCell"/>
</dbReference>
<dbReference type="EMBL" id="VLKP01000005">
    <property type="protein sequence ID" value="TWI11528.1"/>
    <property type="molecule type" value="Genomic_DNA"/>
</dbReference>
<feature type="transmembrane region" description="Helical" evidence="8">
    <location>
        <begin position="127"/>
        <end position="149"/>
    </location>
</feature>
<protein>
    <submittedName>
        <fullName evidence="9">Chromate transporter</fullName>
    </submittedName>
</protein>
<evidence type="ECO:0000256" key="7">
    <source>
        <dbReference type="SAM" id="MobiDB-lite"/>
    </source>
</evidence>
<gene>
    <name evidence="9" type="ORF">IP93_01424</name>
</gene>
<evidence type="ECO:0000256" key="6">
    <source>
        <dbReference type="ARBA" id="ARBA00023136"/>
    </source>
</evidence>
<keyword evidence="3" id="KW-1003">Cell membrane</keyword>
<keyword evidence="5 8" id="KW-1133">Transmembrane helix</keyword>
<keyword evidence="6 8" id="KW-0472">Membrane</keyword>
<dbReference type="PANTHER" id="PTHR33567">
    <property type="entry name" value="CHROMATE ION TRANSPORTER (EUROFUNG)"/>
    <property type="match status" value="1"/>
</dbReference>
<dbReference type="PANTHER" id="PTHR33567:SF3">
    <property type="entry name" value="CHROMATE ION TRANSPORTER (EUROFUNG)"/>
    <property type="match status" value="1"/>
</dbReference>
<dbReference type="Pfam" id="PF02417">
    <property type="entry name" value="Chromate_transp"/>
    <property type="match status" value="2"/>
</dbReference>
<accession>A0A562LVI3</accession>
<dbReference type="InterPro" id="IPR014047">
    <property type="entry name" value="Chr_Tranpt_l_chain"/>
</dbReference>
<dbReference type="NCBIfam" id="TIGR00937">
    <property type="entry name" value="2A51"/>
    <property type="match status" value="1"/>
</dbReference>
<feature type="transmembrane region" description="Helical" evidence="8">
    <location>
        <begin position="243"/>
        <end position="265"/>
    </location>
</feature>
<evidence type="ECO:0000256" key="3">
    <source>
        <dbReference type="ARBA" id="ARBA00022475"/>
    </source>
</evidence>
<dbReference type="InterPro" id="IPR003370">
    <property type="entry name" value="Chromate_transpt"/>
</dbReference>
<comment type="subcellular location">
    <subcellularLocation>
        <location evidence="1">Cell membrane</location>
        <topology evidence="1">Multi-pass membrane protein</topology>
    </subcellularLocation>
</comment>
<reference evidence="9 10" key="1">
    <citation type="journal article" date="2015" name="Stand. Genomic Sci.">
        <title>Genomic Encyclopedia of Bacterial and Archaeal Type Strains, Phase III: the genomes of soil and plant-associated and newly described type strains.</title>
        <authorList>
            <person name="Whitman W.B."/>
            <person name="Woyke T."/>
            <person name="Klenk H.P."/>
            <person name="Zhou Y."/>
            <person name="Lilburn T.G."/>
            <person name="Beck B.J."/>
            <person name="De Vos P."/>
            <person name="Vandamme P."/>
            <person name="Eisen J.A."/>
            <person name="Garrity G."/>
            <person name="Hugenholtz P."/>
            <person name="Kyrpides N.C."/>
        </authorList>
    </citation>
    <scope>NUCLEOTIDE SEQUENCE [LARGE SCALE GENOMIC DNA]</scope>
    <source>
        <strain evidence="9 10">CGMCC 1.10136</strain>
    </source>
</reference>
<feature type="transmembrane region" description="Helical" evidence="8">
    <location>
        <begin position="161"/>
        <end position="190"/>
    </location>
</feature>
<evidence type="ECO:0000256" key="1">
    <source>
        <dbReference type="ARBA" id="ARBA00004651"/>
    </source>
</evidence>
<keyword evidence="10" id="KW-1185">Reference proteome</keyword>
<feature type="transmembrane region" description="Helical" evidence="8">
    <location>
        <begin position="98"/>
        <end position="121"/>
    </location>
</feature>